<protein>
    <recommendedName>
        <fullName evidence="2">Adenylyl/Guanylyl and SMODS C-terminal sensor domain-containing protein</fullName>
    </recommendedName>
</protein>
<organism evidence="3 4">
    <name type="scientific">Rhodopirellula bahusiensis</name>
    <dbReference type="NCBI Taxonomy" id="2014065"/>
    <lineage>
        <taxon>Bacteria</taxon>
        <taxon>Pseudomonadati</taxon>
        <taxon>Planctomycetota</taxon>
        <taxon>Planctomycetia</taxon>
        <taxon>Pirellulales</taxon>
        <taxon>Pirellulaceae</taxon>
        <taxon>Rhodopirellula</taxon>
    </lineage>
</organism>
<comment type="caution">
    <text evidence="3">The sequence shown here is derived from an EMBL/GenBank/DDBJ whole genome shotgun (WGS) entry which is preliminary data.</text>
</comment>
<feature type="domain" description="Adenylyl/Guanylyl and SMODS C-terminal sensor" evidence="2">
    <location>
        <begin position="367"/>
        <end position="490"/>
    </location>
</feature>
<dbReference type="EMBL" id="NIZW01000011">
    <property type="protein sequence ID" value="PHQ34368.1"/>
    <property type="molecule type" value="Genomic_DNA"/>
</dbReference>
<dbReference type="CDD" id="cd05400">
    <property type="entry name" value="NT_2-5OAS_ClassI-CCAase"/>
    <property type="match status" value="1"/>
</dbReference>
<evidence type="ECO:0000313" key="4">
    <source>
        <dbReference type="Proteomes" id="UP000225740"/>
    </source>
</evidence>
<dbReference type="GO" id="GO:0016779">
    <property type="term" value="F:nucleotidyltransferase activity"/>
    <property type="evidence" value="ECO:0007669"/>
    <property type="project" value="InterPro"/>
</dbReference>
<reference evidence="3 4" key="1">
    <citation type="submission" date="2017-06" db="EMBL/GenBank/DDBJ databases">
        <title>Description of Rhodopirellula bahusiensis sp. nov.</title>
        <authorList>
            <person name="Kizina J."/>
            <person name="Harder J."/>
        </authorList>
    </citation>
    <scope>NUCLEOTIDE SEQUENCE [LARGE SCALE GENOMIC DNA]</scope>
    <source>
        <strain evidence="3 4">SWK21</strain>
    </source>
</reference>
<dbReference type="AlphaFoldDB" id="A0A2G1W5R1"/>
<dbReference type="RefSeq" id="WP_099261514.1">
    <property type="nucleotide sequence ID" value="NZ_NIZW01000011.1"/>
</dbReference>
<sequence length="492" mass="56999">MQEVAQERLSDIFRYIAADLDITREQYEDAVVKYRDVGEHLGAEDSPLQSAYPVIYPQGSFRLGTMVKPYVDSDEFDIDLVCHLNLKKESVTQAELKKRIGNRLKDRSDLKKILKESRRCWLLDYPEQFHMDVLPAIPNLDRLPNGILLTDTELRYWQHSSPKDYADWFMERQEVILLEKMATYAERYQMSIEDVPEFDRELKTPLQRTVQLLKRHRDIYFAGDLCNRPVSMVITTLAARAYGNQGDLYDALDTITDRMTDFIEKRENGEWWVENPVNEDENFADKWNDYPERRDAFFHWLKVVRQDVCEALIQGSLEKSARVLCSAFGESVVTRASERAGVYSPSSNRMMIKSAESVPQPGTLVHQKAPIWPVQQQYQSMIKTTVHGSMGSGKRLWTMTKKPIQKGLWLRFELKTKVPQPFEVYWQVTNTGKEAFQAGQPRGDSFEKGSGSFGQINWEQTAYRGTHFVTGFVVRNGICVSQTPAYKVRIRD</sequence>
<dbReference type="Pfam" id="PF18134">
    <property type="entry name" value="AGS_C"/>
    <property type="match status" value="1"/>
</dbReference>
<dbReference type="Proteomes" id="UP000225740">
    <property type="component" value="Unassembled WGS sequence"/>
</dbReference>
<dbReference type="GeneID" id="90609433"/>
<accession>A0A2G1W5R1</accession>
<dbReference type="InterPro" id="IPR040511">
    <property type="entry name" value="AGS_C"/>
</dbReference>
<name>A0A2G1W5R1_9BACT</name>
<keyword evidence="4" id="KW-1185">Reference proteome</keyword>
<evidence type="ECO:0000256" key="1">
    <source>
        <dbReference type="ARBA" id="ARBA00023118"/>
    </source>
</evidence>
<evidence type="ECO:0000259" key="2">
    <source>
        <dbReference type="Pfam" id="PF18134"/>
    </source>
</evidence>
<dbReference type="OrthoDB" id="7572058at2"/>
<evidence type="ECO:0000313" key="3">
    <source>
        <dbReference type="EMBL" id="PHQ34368.1"/>
    </source>
</evidence>
<dbReference type="GO" id="GO:0051607">
    <property type="term" value="P:defense response to virus"/>
    <property type="evidence" value="ECO:0007669"/>
    <property type="project" value="UniProtKB-KW"/>
</dbReference>
<dbReference type="InterPro" id="IPR006116">
    <property type="entry name" value="NT_2-5OAS_ClassI-CCAase"/>
</dbReference>
<proteinExistence type="predicted"/>
<keyword evidence="1" id="KW-0051">Antiviral defense</keyword>
<dbReference type="Pfam" id="PF18144">
    <property type="entry name" value="SMODS"/>
    <property type="match status" value="1"/>
</dbReference>
<gene>
    <name evidence="3" type="ORF">CEE69_15230</name>
</gene>